<evidence type="ECO:0000313" key="5">
    <source>
        <dbReference type="Proteomes" id="UP000295172"/>
    </source>
</evidence>
<dbReference type="InterPro" id="IPR011010">
    <property type="entry name" value="DNA_brk_join_enz"/>
</dbReference>
<dbReference type="InterPro" id="IPR002104">
    <property type="entry name" value="Integrase_catalytic"/>
</dbReference>
<evidence type="ECO:0000256" key="2">
    <source>
        <dbReference type="SAM" id="MobiDB-lite"/>
    </source>
</evidence>
<dbReference type="Pfam" id="PF00589">
    <property type="entry name" value="Phage_integrase"/>
    <property type="match status" value="1"/>
</dbReference>
<keyword evidence="1" id="KW-0233">DNA recombination</keyword>
<protein>
    <recommendedName>
        <fullName evidence="3">Tyr recombinase domain-containing protein</fullName>
    </recommendedName>
</protein>
<dbReference type="GO" id="GO:0015074">
    <property type="term" value="P:DNA integration"/>
    <property type="evidence" value="ECO:0007669"/>
    <property type="project" value="InterPro"/>
</dbReference>
<gene>
    <name evidence="4" type="ORF">E1218_24240</name>
</gene>
<feature type="region of interest" description="Disordered" evidence="2">
    <location>
        <begin position="107"/>
        <end position="131"/>
    </location>
</feature>
<keyword evidence="5" id="KW-1185">Reference proteome</keyword>
<name>A0A4R4WRW4_9ACTN</name>
<comment type="caution">
    <text evidence="4">The sequence shown here is derived from an EMBL/GenBank/DDBJ whole genome shotgun (WGS) entry which is preliminary data.</text>
</comment>
<dbReference type="AlphaFoldDB" id="A0A4R4WRW4"/>
<dbReference type="GO" id="GO:0003677">
    <property type="term" value="F:DNA binding"/>
    <property type="evidence" value="ECO:0007669"/>
    <property type="project" value="InterPro"/>
</dbReference>
<reference evidence="4 5" key="1">
    <citation type="submission" date="2019-02" db="EMBL/GenBank/DDBJ databases">
        <title>Draft genome sequences of novel Actinobacteria.</title>
        <authorList>
            <person name="Sahin N."/>
            <person name="Ay H."/>
            <person name="Saygin H."/>
        </authorList>
    </citation>
    <scope>NUCLEOTIDE SEQUENCE [LARGE SCALE GENOMIC DNA]</scope>
    <source>
        <strain evidence="4 5">16K104</strain>
    </source>
</reference>
<accession>A0A4R4WRW4</accession>
<dbReference type="Proteomes" id="UP000295172">
    <property type="component" value="Unassembled WGS sequence"/>
</dbReference>
<proteinExistence type="predicted"/>
<organism evidence="4 5">
    <name type="scientific">Kribbella turkmenica</name>
    <dbReference type="NCBI Taxonomy" id="2530375"/>
    <lineage>
        <taxon>Bacteria</taxon>
        <taxon>Bacillati</taxon>
        <taxon>Actinomycetota</taxon>
        <taxon>Actinomycetes</taxon>
        <taxon>Propionibacteriales</taxon>
        <taxon>Kribbellaceae</taxon>
        <taxon>Kribbella</taxon>
    </lineage>
</organism>
<evidence type="ECO:0000259" key="3">
    <source>
        <dbReference type="PROSITE" id="PS51898"/>
    </source>
</evidence>
<dbReference type="Gene3D" id="1.10.443.10">
    <property type="entry name" value="Intergrase catalytic core"/>
    <property type="match status" value="1"/>
</dbReference>
<dbReference type="OrthoDB" id="1822491at2"/>
<feature type="compositionally biased region" description="Polar residues" evidence="2">
    <location>
        <begin position="117"/>
        <end position="129"/>
    </location>
</feature>
<evidence type="ECO:0000313" key="4">
    <source>
        <dbReference type="EMBL" id="TDD19350.1"/>
    </source>
</evidence>
<evidence type="ECO:0000256" key="1">
    <source>
        <dbReference type="ARBA" id="ARBA00023172"/>
    </source>
</evidence>
<dbReference type="PROSITE" id="PS51898">
    <property type="entry name" value="TYR_RECOMBINASE"/>
    <property type="match status" value="1"/>
</dbReference>
<dbReference type="EMBL" id="SMKR01000117">
    <property type="protein sequence ID" value="TDD19350.1"/>
    <property type="molecule type" value="Genomic_DNA"/>
</dbReference>
<dbReference type="SUPFAM" id="SSF56349">
    <property type="entry name" value="DNA breaking-rejoining enzymes"/>
    <property type="match status" value="1"/>
</dbReference>
<sequence length="143" mass="16697">MCALRTADIDTEHKEVWVRKNRVELLESPRKFDKDPKTQVGKREVAVPPHVWPLLTAHAEEFAGPEFFFIGRDGQRMRGNAIYQAFVRARKKDGLTLTFHDLRHTGQMTPRSRRWETSTTMRRQRSPSTPAVVRDVAVWRSRT</sequence>
<dbReference type="InterPro" id="IPR013762">
    <property type="entry name" value="Integrase-like_cat_sf"/>
</dbReference>
<feature type="domain" description="Tyr recombinase" evidence="3">
    <location>
        <begin position="1"/>
        <end position="143"/>
    </location>
</feature>
<dbReference type="GO" id="GO:0006310">
    <property type="term" value="P:DNA recombination"/>
    <property type="evidence" value="ECO:0007669"/>
    <property type="project" value="UniProtKB-KW"/>
</dbReference>